<dbReference type="CDD" id="cd12168">
    <property type="entry name" value="Mand_dh_like"/>
    <property type="match status" value="1"/>
</dbReference>
<dbReference type="InterPro" id="IPR006139">
    <property type="entry name" value="D-isomer_2_OHA_DH_cat_dom"/>
</dbReference>
<name>A0AAN6TK52_9PEZI</name>
<dbReference type="Gene3D" id="3.40.50.720">
    <property type="entry name" value="NAD(P)-binding Rossmann-like Domain"/>
    <property type="match status" value="2"/>
</dbReference>
<gene>
    <name evidence="7" type="ORF">N656DRAFT_775876</name>
</gene>
<dbReference type="GO" id="GO:0030267">
    <property type="term" value="F:glyoxylate reductase (NADPH) activity"/>
    <property type="evidence" value="ECO:0007669"/>
    <property type="project" value="TreeGrafter"/>
</dbReference>
<keyword evidence="2 4" id="KW-0560">Oxidoreductase</keyword>
<dbReference type="InterPro" id="IPR006140">
    <property type="entry name" value="D-isomer_DH_NAD-bd"/>
</dbReference>
<dbReference type="GO" id="GO:0051287">
    <property type="term" value="F:NAD binding"/>
    <property type="evidence" value="ECO:0007669"/>
    <property type="project" value="InterPro"/>
</dbReference>
<evidence type="ECO:0008006" key="9">
    <source>
        <dbReference type="Google" id="ProtNLM"/>
    </source>
</evidence>
<evidence type="ECO:0000256" key="3">
    <source>
        <dbReference type="ARBA" id="ARBA00023027"/>
    </source>
</evidence>
<organism evidence="7 8">
    <name type="scientific">Canariomyces notabilis</name>
    <dbReference type="NCBI Taxonomy" id="2074819"/>
    <lineage>
        <taxon>Eukaryota</taxon>
        <taxon>Fungi</taxon>
        <taxon>Dikarya</taxon>
        <taxon>Ascomycota</taxon>
        <taxon>Pezizomycotina</taxon>
        <taxon>Sordariomycetes</taxon>
        <taxon>Sordariomycetidae</taxon>
        <taxon>Sordariales</taxon>
        <taxon>Chaetomiaceae</taxon>
        <taxon>Canariomyces</taxon>
    </lineage>
</organism>
<dbReference type="InterPro" id="IPR050223">
    <property type="entry name" value="D-isomer_2-hydroxyacid_DH"/>
</dbReference>
<comment type="similarity">
    <text evidence="1 4">Belongs to the D-isomer specific 2-hydroxyacid dehydrogenase family.</text>
</comment>
<keyword evidence="3" id="KW-0520">NAD</keyword>
<proteinExistence type="inferred from homology"/>
<dbReference type="PANTHER" id="PTHR10996:SF269">
    <property type="entry name" value="HYPOTHETICAL D-ISOMER SPECIFIC 2-HYDROXYACID DEHYDROGENASE (EUROFUNG)"/>
    <property type="match status" value="1"/>
</dbReference>
<dbReference type="SUPFAM" id="SSF52283">
    <property type="entry name" value="Formate/glycerate dehydrogenase catalytic domain-like"/>
    <property type="match status" value="1"/>
</dbReference>
<dbReference type="GO" id="GO:0005829">
    <property type="term" value="C:cytosol"/>
    <property type="evidence" value="ECO:0007669"/>
    <property type="project" value="TreeGrafter"/>
</dbReference>
<evidence type="ECO:0000256" key="4">
    <source>
        <dbReference type="RuleBase" id="RU003719"/>
    </source>
</evidence>
<dbReference type="PROSITE" id="PS00670">
    <property type="entry name" value="D_2_HYDROXYACID_DH_2"/>
    <property type="match status" value="1"/>
</dbReference>
<reference evidence="7" key="1">
    <citation type="journal article" date="2023" name="Mol. Phylogenet. Evol.">
        <title>Genome-scale phylogeny and comparative genomics of the fungal order Sordariales.</title>
        <authorList>
            <person name="Hensen N."/>
            <person name="Bonometti L."/>
            <person name="Westerberg I."/>
            <person name="Brannstrom I.O."/>
            <person name="Guillou S."/>
            <person name="Cros-Aarteil S."/>
            <person name="Calhoun S."/>
            <person name="Haridas S."/>
            <person name="Kuo A."/>
            <person name="Mondo S."/>
            <person name="Pangilinan J."/>
            <person name="Riley R."/>
            <person name="LaButti K."/>
            <person name="Andreopoulos B."/>
            <person name="Lipzen A."/>
            <person name="Chen C."/>
            <person name="Yan M."/>
            <person name="Daum C."/>
            <person name="Ng V."/>
            <person name="Clum A."/>
            <person name="Steindorff A."/>
            <person name="Ohm R.A."/>
            <person name="Martin F."/>
            <person name="Silar P."/>
            <person name="Natvig D.O."/>
            <person name="Lalanne C."/>
            <person name="Gautier V."/>
            <person name="Ament-Velasquez S.L."/>
            <person name="Kruys A."/>
            <person name="Hutchinson M.I."/>
            <person name="Powell A.J."/>
            <person name="Barry K."/>
            <person name="Miller A.N."/>
            <person name="Grigoriev I.V."/>
            <person name="Debuchy R."/>
            <person name="Gladieux P."/>
            <person name="Hiltunen Thoren M."/>
            <person name="Johannesson H."/>
        </authorList>
    </citation>
    <scope>NUCLEOTIDE SEQUENCE</scope>
    <source>
        <strain evidence="7">CBS 508.74</strain>
    </source>
</reference>
<evidence type="ECO:0000259" key="5">
    <source>
        <dbReference type="Pfam" id="PF00389"/>
    </source>
</evidence>
<dbReference type="GeneID" id="89938646"/>
<dbReference type="PROSITE" id="PS00671">
    <property type="entry name" value="D_2_HYDROXYACID_DH_3"/>
    <property type="match status" value="1"/>
</dbReference>
<dbReference type="SUPFAM" id="SSF51735">
    <property type="entry name" value="NAD(P)-binding Rossmann-fold domains"/>
    <property type="match status" value="1"/>
</dbReference>
<sequence>MGRDQEQRPRVLLLGVIEHAHSAWASVSEIAEVVTPASTNRAEFLSEAASGAFEGCVAAYRTFDSFSVTGKIDVELLAALPSSLRFICHNGAGYDQVDVSACTARGVRVSNTPTAVDDATADMAIFLLLGALRNLAVGMASLRAGKWRGTGEGGAAGPALGHDPQGKVLGILGMGGIGRNMARKAQAFGMKIRYHNRTRLDQDVEEALGAEYVSFDRLLGESDVLSLNLPLNPHTRHIISRREFAKMKPGIVIVNTARGAVMDEVALVEALDSGQVSSAGLDVYEQEPFVHPGLLANPRAMLVPHMGTWTVETETKMEEWAISNVRMAIESGRLRSIVPEQKDMRGE</sequence>
<dbReference type="Proteomes" id="UP001302812">
    <property type="component" value="Unassembled WGS sequence"/>
</dbReference>
<protein>
    <recommendedName>
        <fullName evidence="9">Glyoxylate reductase</fullName>
    </recommendedName>
</protein>
<feature type="domain" description="D-isomer specific 2-hydroxyacid dehydrogenase NAD-binding" evidence="6">
    <location>
        <begin position="126"/>
        <end position="307"/>
    </location>
</feature>
<dbReference type="EMBL" id="MU853334">
    <property type="protein sequence ID" value="KAK4115894.1"/>
    <property type="molecule type" value="Genomic_DNA"/>
</dbReference>
<dbReference type="GO" id="GO:0016618">
    <property type="term" value="F:hydroxypyruvate reductase [NAD(P)H] activity"/>
    <property type="evidence" value="ECO:0007669"/>
    <property type="project" value="TreeGrafter"/>
</dbReference>
<dbReference type="InterPro" id="IPR036291">
    <property type="entry name" value="NAD(P)-bd_dom_sf"/>
</dbReference>
<evidence type="ECO:0000259" key="6">
    <source>
        <dbReference type="Pfam" id="PF02826"/>
    </source>
</evidence>
<dbReference type="InterPro" id="IPR029752">
    <property type="entry name" value="D-isomer_DH_CS1"/>
</dbReference>
<accession>A0AAN6TK52</accession>
<dbReference type="AlphaFoldDB" id="A0AAN6TK52"/>
<dbReference type="FunFam" id="3.40.50.720:FF:000282">
    <property type="entry name" value="Glyoxylate reductase protein"/>
    <property type="match status" value="1"/>
</dbReference>
<evidence type="ECO:0000256" key="1">
    <source>
        <dbReference type="ARBA" id="ARBA00005854"/>
    </source>
</evidence>
<comment type="caution">
    <text evidence="7">The sequence shown here is derived from an EMBL/GenBank/DDBJ whole genome shotgun (WGS) entry which is preliminary data.</text>
</comment>
<dbReference type="PANTHER" id="PTHR10996">
    <property type="entry name" value="2-HYDROXYACID DEHYDROGENASE-RELATED"/>
    <property type="match status" value="1"/>
</dbReference>
<evidence type="ECO:0000313" key="8">
    <source>
        <dbReference type="Proteomes" id="UP001302812"/>
    </source>
</evidence>
<reference evidence="7" key="2">
    <citation type="submission" date="2023-05" db="EMBL/GenBank/DDBJ databases">
        <authorList>
            <consortium name="Lawrence Berkeley National Laboratory"/>
            <person name="Steindorff A."/>
            <person name="Hensen N."/>
            <person name="Bonometti L."/>
            <person name="Westerberg I."/>
            <person name="Brannstrom I.O."/>
            <person name="Guillou S."/>
            <person name="Cros-Aarteil S."/>
            <person name="Calhoun S."/>
            <person name="Haridas S."/>
            <person name="Kuo A."/>
            <person name="Mondo S."/>
            <person name="Pangilinan J."/>
            <person name="Riley R."/>
            <person name="Labutti K."/>
            <person name="Andreopoulos B."/>
            <person name="Lipzen A."/>
            <person name="Chen C."/>
            <person name="Yanf M."/>
            <person name="Daum C."/>
            <person name="Ng V."/>
            <person name="Clum A."/>
            <person name="Ohm R."/>
            <person name="Martin F."/>
            <person name="Silar P."/>
            <person name="Natvig D."/>
            <person name="Lalanne C."/>
            <person name="Gautier V."/>
            <person name="Ament-Velasquez S.L."/>
            <person name="Kruys A."/>
            <person name="Hutchinson M.I."/>
            <person name="Powell A.J."/>
            <person name="Barry K."/>
            <person name="Miller A.N."/>
            <person name="Grigoriev I.V."/>
            <person name="Debuchy R."/>
            <person name="Gladieux P."/>
            <person name="Thoren M.H."/>
            <person name="Johannesson H."/>
        </authorList>
    </citation>
    <scope>NUCLEOTIDE SEQUENCE</scope>
    <source>
        <strain evidence="7">CBS 508.74</strain>
    </source>
</reference>
<evidence type="ECO:0000313" key="7">
    <source>
        <dbReference type="EMBL" id="KAK4115894.1"/>
    </source>
</evidence>
<keyword evidence="8" id="KW-1185">Reference proteome</keyword>
<dbReference type="Pfam" id="PF02826">
    <property type="entry name" value="2-Hacid_dh_C"/>
    <property type="match status" value="1"/>
</dbReference>
<dbReference type="InterPro" id="IPR029753">
    <property type="entry name" value="D-isomer_DH_CS"/>
</dbReference>
<evidence type="ECO:0000256" key="2">
    <source>
        <dbReference type="ARBA" id="ARBA00023002"/>
    </source>
</evidence>
<dbReference type="RefSeq" id="XP_064673464.1">
    <property type="nucleotide sequence ID" value="XM_064814521.1"/>
</dbReference>
<feature type="domain" description="D-isomer specific 2-hydroxyacid dehydrogenase catalytic" evidence="5">
    <location>
        <begin position="27"/>
        <end position="338"/>
    </location>
</feature>
<dbReference type="PROSITE" id="PS00065">
    <property type="entry name" value="D_2_HYDROXYACID_DH_1"/>
    <property type="match status" value="1"/>
</dbReference>
<dbReference type="Pfam" id="PF00389">
    <property type="entry name" value="2-Hacid_dh"/>
    <property type="match status" value="1"/>
</dbReference>